<gene>
    <name evidence="1" type="ORF">BDDG_12826</name>
</gene>
<dbReference type="Proteomes" id="UP000007802">
    <property type="component" value="Unassembled WGS sequence"/>
</dbReference>
<protein>
    <submittedName>
        <fullName evidence="1">Uncharacterized protein</fullName>
    </submittedName>
</protein>
<dbReference type="EMBL" id="GG749475">
    <property type="protein sequence ID" value="KMW68438.1"/>
    <property type="molecule type" value="Genomic_DNA"/>
</dbReference>
<name>A0A0J9EQ58_AJEDA</name>
<reference evidence="1" key="1">
    <citation type="submission" date="2010-03" db="EMBL/GenBank/DDBJ databases">
        <title>Annotation of Blastomyces dermatitidis strain ATCC 18188.</title>
        <authorList>
            <consortium name="The Broad Institute Genome Sequencing Platform"/>
            <consortium name="Broad Institute Genome Sequencing Center for Infectious Disease."/>
            <person name="Cuomo C."/>
            <person name="Klein B."/>
            <person name="Sullivan T."/>
            <person name="Heitman J."/>
            <person name="Young S."/>
            <person name="Zeng Q."/>
            <person name="Gargeya S."/>
            <person name="Alvarado L."/>
            <person name="Berlin A.M."/>
            <person name="Chapman S.B."/>
            <person name="Chen Z."/>
            <person name="Freedman E."/>
            <person name="Gellesch M."/>
            <person name="Goldberg J."/>
            <person name="Griggs A."/>
            <person name="Gujja S."/>
            <person name="Heilman E."/>
            <person name="Heiman D."/>
            <person name="Howarth C."/>
            <person name="Mehta T."/>
            <person name="Neiman D."/>
            <person name="Pearson M."/>
            <person name="Roberts A."/>
            <person name="Saif S."/>
            <person name="Shea T."/>
            <person name="Shenoy N."/>
            <person name="Sisk P."/>
            <person name="Stolte C."/>
            <person name="Sykes S."/>
            <person name="White J."/>
            <person name="Yandava C."/>
            <person name="Haas B."/>
            <person name="Nusbaum C."/>
            <person name="Birren B."/>
        </authorList>
    </citation>
    <scope>NUCLEOTIDE SEQUENCE</scope>
    <source>
        <strain evidence="1">ATCC 18188</strain>
    </source>
</reference>
<dbReference type="AlphaFoldDB" id="A0A0J9EQ58"/>
<accession>A0A0J9EQ58</accession>
<feature type="non-terminal residue" evidence="1">
    <location>
        <position position="111"/>
    </location>
</feature>
<feature type="non-terminal residue" evidence="1">
    <location>
        <position position="1"/>
    </location>
</feature>
<evidence type="ECO:0000313" key="1">
    <source>
        <dbReference type="EMBL" id="KMW68438.1"/>
    </source>
</evidence>
<organism evidence="1">
    <name type="scientific">Ajellomyces dermatitidis (strain ATCC 18188 / CBS 674.68)</name>
    <name type="common">Blastomyces dermatitidis</name>
    <dbReference type="NCBI Taxonomy" id="653446"/>
    <lineage>
        <taxon>Eukaryota</taxon>
        <taxon>Fungi</taxon>
        <taxon>Dikarya</taxon>
        <taxon>Ascomycota</taxon>
        <taxon>Pezizomycotina</taxon>
        <taxon>Eurotiomycetes</taxon>
        <taxon>Eurotiomycetidae</taxon>
        <taxon>Onygenales</taxon>
        <taxon>Ajellomycetaceae</taxon>
        <taxon>Blastomyces</taxon>
    </lineage>
</organism>
<proteinExistence type="predicted"/>
<sequence>LSHIDRSVSADDSELSVESLIRNLENMIIKKLSVLCMTESFTSSSASSAASFPVTLSQSSILAPVSDSPALTISVPATSTSATPGFAVSAFITSSLHFKEMLYRLSESHFS</sequence>